<reference evidence="1 2" key="1">
    <citation type="journal article" date="2014" name="Front. Genet.">
        <title>Genome and metabolic network of "Candidatus Phaeomarinobacter ectocarpi" Ec32, a new candidate genus of Alphaproteobacteria frequently associated with brown algae.</title>
        <authorList>
            <person name="Dittami S.M."/>
            <person name="Barbeyron T."/>
            <person name="Boyen C."/>
            <person name="Cambefort J."/>
            <person name="Collet G."/>
            <person name="Delage L."/>
            <person name="Gobet A."/>
            <person name="Groisillier A."/>
            <person name="Leblanc C."/>
            <person name="Michel G."/>
            <person name="Scornet D."/>
            <person name="Siegel A."/>
            <person name="Tapia J.E."/>
            <person name="Tonon T."/>
        </authorList>
    </citation>
    <scope>NUCLEOTIDE SEQUENCE [LARGE SCALE GENOMIC DNA]</scope>
    <source>
        <strain evidence="1 2">Ec32</strain>
    </source>
</reference>
<keyword evidence="2" id="KW-1185">Reference proteome</keyword>
<organism evidence="1 2">
    <name type="scientific">Candidatus Phaeomarinibacter ectocarpi</name>
    <dbReference type="NCBI Taxonomy" id="1458461"/>
    <lineage>
        <taxon>Bacteria</taxon>
        <taxon>Pseudomonadati</taxon>
        <taxon>Pseudomonadota</taxon>
        <taxon>Alphaproteobacteria</taxon>
        <taxon>Hyphomicrobiales</taxon>
        <taxon>Parvibaculaceae</taxon>
        <taxon>Candidatus Phaeomarinibacter</taxon>
    </lineage>
</organism>
<dbReference type="Proteomes" id="UP000032160">
    <property type="component" value="Chromosome I"/>
</dbReference>
<name>X5M9X8_9HYPH</name>
<evidence type="ECO:0000313" key="2">
    <source>
        <dbReference type="Proteomes" id="UP000032160"/>
    </source>
</evidence>
<dbReference type="EMBL" id="HG966617">
    <property type="protein sequence ID" value="CDO60483.1"/>
    <property type="molecule type" value="Genomic_DNA"/>
</dbReference>
<proteinExistence type="predicted"/>
<accession>X5M9X8</accession>
<dbReference type="AlphaFoldDB" id="X5M9X8"/>
<sequence>MADIIEFAAMPMDPPVKPEDGVIKWVHHQTPAAIVRFNRTIQTTAAPRNAKAAEPRKPLLFIHNLKSHRKTGE</sequence>
<gene>
    <name evidence="1" type="ORF">BN1012_Phect2270</name>
</gene>
<dbReference type="STRING" id="1458461.BN1012_Phect2270"/>
<evidence type="ECO:0000313" key="1">
    <source>
        <dbReference type="EMBL" id="CDO60483.1"/>
    </source>
</evidence>
<dbReference type="HOGENOM" id="CLU_2697783_0_0_5"/>
<dbReference type="KEGG" id="pect:BN1012_Phect2270"/>
<protein>
    <submittedName>
        <fullName evidence="1">Uncharacterized protein</fullName>
    </submittedName>
</protein>
<dbReference type="RefSeq" id="WP_043948516.1">
    <property type="nucleotide sequence ID" value="NZ_HG966617.1"/>
</dbReference>